<accession>A0A151GK44</accession>
<feature type="region of interest" description="Disordered" evidence="1">
    <location>
        <begin position="38"/>
        <end position="73"/>
    </location>
</feature>
<evidence type="ECO:0000256" key="1">
    <source>
        <dbReference type="SAM" id="MobiDB-lite"/>
    </source>
</evidence>
<dbReference type="AlphaFoldDB" id="A0A151GK44"/>
<reference evidence="2 3" key="1">
    <citation type="journal article" date="2016" name="Sci. Rep.">
        <title>Insights into Adaptations to a Near-Obligate Nematode Endoparasitic Lifestyle from the Finished Genome of Drechmeria coniospora.</title>
        <authorList>
            <person name="Zhang L."/>
            <person name="Zhou Z."/>
            <person name="Guo Q."/>
            <person name="Fokkens L."/>
            <person name="Miskei M."/>
            <person name="Pocsi I."/>
            <person name="Zhang W."/>
            <person name="Chen M."/>
            <person name="Wang L."/>
            <person name="Sun Y."/>
            <person name="Donzelli B.G."/>
            <person name="Gibson D.M."/>
            <person name="Nelson D.R."/>
            <person name="Luo J.G."/>
            <person name="Rep M."/>
            <person name="Liu H."/>
            <person name="Yang S."/>
            <person name="Wang J."/>
            <person name="Krasnoff S.B."/>
            <person name="Xu Y."/>
            <person name="Molnar I."/>
            <person name="Lin M."/>
        </authorList>
    </citation>
    <scope>NUCLEOTIDE SEQUENCE [LARGE SCALE GENOMIC DNA]</scope>
    <source>
        <strain evidence="2 3">ARSEF 6962</strain>
    </source>
</reference>
<protein>
    <submittedName>
        <fullName evidence="2">Uncharacterized protein</fullName>
    </submittedName>
</protein>
<dbReference type="Proteomes" id="UP000076580">
    <property type="component" value="Chromosome 02"/>
</dbReference>
<name>A0A151GK44_DRECN</name>
<organism evidence="2 3">
    <name type="scientific">Drechmeria coniospora</name>
    <name type="common">Nematophagous fungus</name>
    <name type="synonym">Meria coniospora</name>
    <dbReference type="NCBI Taxonomy" id="98403"/>
    <lineage>
        <taxon>Eukaryota</taxon>
        <taxon>Fungi</taxon>
        <taxon>Dikarya</taxon>
        <taxon>Ascomycota</taxon>
        <taxon>Pezizomycotina</taxon>
        <taxon>Sordariomycetes</taxon>
        <taxon>Hypocreomycetidae</taxon>
        <taxon>Hypocreales</taxon>
        <taxon>Ophiocordycipitaceae</taxon>
        <taxon>Drechmeria</taxon>
    </lineage>
</organism>
<gene>
    <name evidence="2" type="ORF">DCS_04484</name>
</gene>
<evidence type="ECO:0000313" key="2">
    <source>
        <dbReference type="EMBL" id="KYK57474.1"/>
    </source>
</evidence>
<evidence type="ECO:0000313" key="3">
    <source>
        <dbReference type="Proteomes" id="UP000076580"/>
    </source>
</evidence>
<dbReference type="InParanoid" id="A0A151GK44"/>
<dbReference type="RefSeq" id="XP_040656826.1">
    <property type="nucleotide sequence ID" value="XM_040801793.1"/>
</dbReference>
<comment type="caution">
    <text evidence="2">The sequence shown here is derived from an EMBL/GenBank/DDBJ whole genome shotgun (WGS) entry which is preliminary data.</text>
</comment>
<dbReference type="STRING" id="98403.A0A151GK44"/>
<keyword evidence="3" id="KW-1185">Reference proteome</keyword>
<sequence>MRKYLYLQVLPPNVQICAAFSPTSLLSVALGAASFWPSPDTGSTRHAASRGGLRASVRHSRNPSATTPSPAIVHPPESNLFSLPVETESNASSPPGLLCKVALPGPAGRLEEAARVCPTLPASFGGETLEADDRRRAAFTTLAFYACWQIFATVVFEPLLDWADHEWDSLSDKEKQEMEQLAEDDEPILFLPFPFTTKEVQQPPYKGSDPEWAVFVAVNKDQQMQKNIKLGLAEAIRRGVEKNPAYISLLGGKDIKLKKLWLDIIYPPRPPAKHYVAGIIIDDDGIFWGDRPIDSLAASHLNMAIYPKTVALTLWTFVNSLFKQTASDVAKALGLSTTSTPEPTWQSVALNRMREQRALGGQGKQPSNGLETQPENFPIHTAGAEMVGTPFNGETQMDPRVQAALQAASRTFSKNWQPAKPPPSRGCIRVDGLVELQGKAAIMAVYVFGWYNPKLRRWEKIDTSLKHLISVKQRPSDG</sequence>
<dbReference type="EMBL" id="LAYC01000002">
    <property type="protein sequence ID" value="KYK57474.1"/>
    <property type="molecule type" value="Genomic_DNA"/>
</dbReference>
<dbReference type="GeneID" id="63717127"/>
<proteinExistence type="predicted"/>